<sequence length="82" mass="9030">MFIRATTIVAIAVVVVTSTRGTESWQCDCLDGKHDAYTDFCQKNYDTKELVGVHVSQQFTPRDIIPRNADVCTSAGFSATLD</sequence>
<evidence type="ECO:0000313" key="2">
    <source>
        <dbReference type="EMBL" id="CAK7940218.1"/>
    </source>
</evidence>
<reference evidence="2" key="1">
    <citation type="submission" date="2024-01" db="EMBL/GenBank/DDBJ databases">
        <authorList>
            <person name="Webb A."/>
        </authorList>
    </citation>
    <scope>NUCLEOTIDE SEQUENCE</scope>
    <source>
        <strain evidence="2">Pm1</strain>
    </source>
</reference>
<dbReference type="EMBL" id="CAKLBY020000256">
    <property type="protein sequence ID" value="CAK7940218.1"/>
    <property type="molecule type" value="Genomic_DNA"/>
</dbReference>
<evidence type="ECO:0000313" key="3">
    <source>
        <dbReference type="Proteomes" id="UP001162060"/>
    </source>
</evidence>
<accession>A0AAV1V2I0</accession>
<dbReference type="AlphaFoldDB" id="A0AAV1V2I0"/>
<proteinExistence type="predicted"/>
<name>A0AAV1V2I0_9STRA</name>
<protein>
    <submittedName>
        <fullName evidence="2">Uncharacterized protein</fullName>
    </submittedName>
</protein>
<comment type="caution">
    <text evidence="2">The sequence shown here is derived from an EMBL/GenBank/DDBJ whole genome shotgun (WGS) entry which is preliminary data.</text>
</comment>
<feature type="signal peptide" evidence="1">
    <location>
        <begin position="1"/>
        <end position="21"/>
    </location>
</feature>
<dbReference type="Proteomes" id="UP001162060">
    <property type="component" value="Unassembled WGS sequence"/>
</dbReference>
<gene>
    <name evidence="2" type="ORF">PM001_LOCUS25368</name>
</gene>
<keyword evidence="1" id="KW-0732">Signal</keyword>
<feature type="chain" id="PRO_5043460766" evidence="1">
    <location>
        <begin position="22"/>
        <end position="82"/>
    </location>
</feature>
<organism evidence="2 3">
    <name type="scientific">Peronospora matthiolae</name>
    <dbReference type="NCBI Taxonomy" id="2874970"/>
    <lineage>
        <taxon>Eukaryota</taxon>
        <taxon>Sar</taxon>
        <taxon>Stramenopiles</taxon>
        <taxon>Oomycota</taxon>
        <taxon>Peronosporomycetes</taxon>
        <taxon>Peronosporales</taxon>
        <taxon>Peronosporaceae</taxon>
        <taxon>Peronospora</taxon>
    </lineage>
</organism>
<evidence type="ECO:0000256" key="1">
    <source>
        <dbReference type="SAM" id="SignalP"/>
    </source>
</evidence>